<gene>
    <name evidence="1" type="ORF">PX653_12415</name>
</gene>
<dbReference type="InterPro" id="IPR032092">
    <property type="entry name" value="PilW"/>
</dbReference>
<dbReference type="RefSeq" id="WP_277418166.1">
    <property type="nucleotide sequence ID" value="NZ_CP119083.1"/>
</dbReference>
<protein>
    <submittedName>
        <fullName evidence="1">PilW family protein</fullName>
    </submittedName>
</protein>
<dbReference type="Pfam" id="PF16074">
    <property type="entry name" value="PilW"/>
    <property type="match status" value="1"/>
</dbReference>
<dbReference type="EMBL" id="CP119083">
    <property type="protein sequence ID" value="WEF35513.1"/>
    <property type="molecule type" value="Genomic_DNA"/>
</dbReference>
<proteinExistence type="predicted"/>
<accession>A0ABY8BJI7</accession>
<dbReference type="Proteomes" id="UP001216510">
    <property type="component" value="Chromosome"/>
</dbReference>
<evidence type="ECO:0000313" key="2">
    <source>
        <dbReference type="Proteomes" id="UP001216510"/>
    </source>
</evidence>
<evidence type="ECO:0000313" key="1">
    <source>
        <dbReference type="EMBL" id="WEF35513.1"/>
    </source>
</evidence>
<sequence length="311" mass="31977">MRKVAVKARHCDGLGLVEMLVALVLGMLVTLASAAMLASANGDFLVHGASARLNDGGRYALALIGQALRQAGYVDPAMGSLPEDGAAIVGLDARAVTRTGPGVAATLPAIANGSDVLAVRFGGAGTGGGDGSVTDCAGFAVGAAQQGWSIFYVAAGEDGVAELRCKYRSDSGGWSADAVVRGIDSFQVLYGLDTDTPGDGLANRFLNATGIAALDVALVPSGATAAERELDRRRRSHWHRVVAVRVALLLHGEAGMRDGERALQYELFGAAYPAAGDPGSRVDEAALAAPLRSRPRRLFETAVVVRNRAGP</sequence>
<keyword evidence="2" id="KW-1185">Reference proteome</keyword>
<organism evidence="1 2">
    <name type="scientific">Pseudoduganella chitinolytica</name>
    <dbReference type="NCBI Taxonomy" id="34070"/>
    <lineage>
        <taxon>Bacteria</taxon>
        <taxon>Pseudomonadati</taxon>
        <taxon>Pseudomonadota</taxon>
        <taxon>Betaproteobacteria</taxon>
        <taxon>Burkholderiales</taxon>
        <taxon>Oxalobacteraceae</taxon>
        <taxon>Telluria group</taxon>
        <taxon>Pseudoduganella</taxon>
    </lineage>
</organism>
<reference evidence="1 2" key="1">
    <citation type="submission" date="2023-02" db="EMBL/GenBank/DDBJ databases">
        <title>Gemone sequence of Telluria chitinolytica ACM 3522T.</title>
        <authorList>
            <person name="Frediansyah A."/>
            <person name="Miess H."/>
            <person name="Gross H."/>
        </authorList>
    </citation>
    <scope>NUCLEOTIDE SEQUENCE [LARGE SCALE GENOMIC DNA]</scope>
    <source>
        <strain evidence="1 2">ACM 3522</strain>
    </source>
</reference>
<name>A0ABY8BJI7_9BURK</name>